<dbReference type="AlphaFoldDB" id="A0A1B8A6B2"/>
<dbReference type="Proteomes" id="UP000091967">
    <property type="component" value="Unassembled WGS sequence"/>
</dbReference>
<feature type="compositionally biased region" description="Basic and acidic residues" evidence="1">
    <location>
        <begin position="294"/>
        <end position="306"/>
    </location>
</feature>
<comment type="caution">
    <text evidence="2">The sequence shown here is derived from an EMBL/GenBank/DDBJ whole genome shotgun (WGS) entry which is preliminary data.</text>
</comment>
<evidence type="ECO:0000313" key="3">
    <source>
        <dbReference type="Proteomes" id="UP000091967"/>
    </source>
</evidence>
<dbReference type="EMBL" id="LYXU01000116">
    <property type="protein sequence ID" value="OBS16017.1"/>
    <property type="molecule type" value="Genomic_DNA"/>
</dbReference>
<evidence type="ECO:0000256" key="1">
    <source>
        <dbReference type="SAM" id="MobiDB-lite"/>
    </source>
</evidence>
<feature type="region of interest" description="Disordered" evidence="1">
    <location>
        <begin position="209"/>
        <end position="306"/>
    </location>
</feature>
<sequence length="479" mass="54716">MPFPREDLNKFLFIFNITTKVGHERYCEHSQFDASHEDEVDWAYETDADDVERGSSSLLGTTCLEGHPTLTSPLRSNPFARKRRRGEISEGSTDEQYSESEGEVIVKQQRKCSVPGKGQRRKVQYKTNVVLFMCEQCGEHELWEEFLRHVKAKATWVAIAGQRVATQDEEQFLENLGVLGSVFREADRRDSVRTRAMFSAVFRRNRGSEATFNKADTPTDNGVGGERQENLLVHSDPEMDSDGERSEVITTPEQGHLPAQVTRTHHEWDTSDSVSEGEQEEGTESEIIWSQDDDQQRSCHRSRDENVSEFHVELDERWYLVVSADDSDRGSPADVITPLLDFLPENKETRHVLLFHMLLAIIKHGGDDDGYLTRRLLLLDDSNVSQEIPRDWGFQGLCCRYGRLKQLRVFLGRGLNPWGKSMVDGVMCTTEHIVKQFSPDMLESFQRITDDADVLRSVCIKDPSILPMLGRMYPPLVSE</sequence>
<organism evidence="2 3">
    <name type="scientific">Fusarium poae</name>
    <dbReference type="NCBI Taxonomy" id="36050"/>
    <lineage>
        <taxon>Eukaryota</taxon>
        <taxon>Fungi</taxon>
        <taxon>Dikarya</taxon>
        <taxon>Ascomycota</taxon>
        <taxon>Pezizomycotina</taxon>
        <taxon>Sordariomycetes</taxon>
        <taxon>Hypocreomycetidae</taxon>
        <taxon>Hypocreales</taxon>
        <taxon>Nectriaceae</taxon>
        <taxon>Fusarium</taxon>
    </lineage>
</organism>
<feature type="compositionally biased region" description="Acidic residues" evidence="1">
    <location>
        <begin position="92"/>
        <end position="102"/>
    </location>
</feature>
<protein>
    <submittedName>
        <fullName evidence="2">Uncharacterized protein</fullName>
    </submittedName>
</protein>
<evidence type="ECO:0000313" key="2">
    <source>
        <dbReference type="EMBL" id="OBS16017.1"/>
    </source>
</evidence>
<feature type="region of interest" description="Disordered" evidence="1">
    <location>
        <begin position="62"/>
        <end position="102"/>
    </location>
</feature>
<name>A0A1B8A6B2_FUSPO</name>
<proteinExistence type="predicted"/>
<feature type="compositionally biased region" description="Polar residues" evidence="1">
    <location>
        <begin position="209"/>
        <end position="220"/>
    </location>
</feature>
<keyword evidence="3" id="KW-1185">Reference proteome</keyword>
<gene>
    <name evidence="2" type="ORF">FPOA_13220</name>
</gene>
<accession>A0A1B8A6B2</accession>
<reference evidence="2 3" key="1">
    <citation type="submission" date="2016-06" db="EMBL/GenBank/DDBJ databases">
        <title>Living apart together: crosstalk between the core and supernumerary genomes in a fungal plant pathogen.</title>
        <authorList>
            <person name="Vanheule A."/>
            <person name="Audenaert K."/>
            <person name="Warris S."/>
            <person name="Van De Geest H."/>
            <person name="Schijlen E."/>
            <person name="Hofte M."/>
            <person name="De Saeger S."/>
            <person name="Haesaert G."/>
            <person name="Waalwijk C."/>
            <person name="Van Der Lee T."/>
        </authorList>
    </citation>
    <scope>NUCLEOTIDE SEQUENCE [LARGE SCALE GENOMIC DNA]</scope>
    <source>
        <strain evidence="2 3">2516</strain>
    </source>
</reference>
<feature type="compositionally biased region" description="Acidic residues" evidence="1">
    <location>
        <begin position="275"/>
        <end position="284"/>
    </location>
</feature>
<dbReference type="STRING" id="36050.A0A1B8A6B2"/>